<protein>
    <submittedName>
        <fullName evidence="1">Uncharacterized protein</fullName>
    </submittedName>
</protein>
<name>A0ACC8EN09_9PEZI</name>
<keyword evidence="2" id="KW-1185">Reference proteome</keyword>
<dbReference type="EMBL" id="KV748255">
    <property type="protein sequence ID" value="OCK87755.1"/>
    <property type="molecule type" value="Genomic_DNA"/>
</dbReference>
<gene>
    <name evidence="1" type="ORF">K441DRAFT_670250</name>
</gene>
<proteinExistence type="predicted"/>
<accession>A0ACC8EN09</accession>
<reference evidence="1 2" key="1">
    <citation type="journal article" date="2016" name="Nat. Commun.">
        <title>Ectomycorrhizal ecology is imprinted in the genome of the dominant symbiotic fungus Cenococcum geophilum.</title>
        <authorList>
            <consortium name="DOE Joint Genome Institute"/>
            <person name="Peter M."/>
            <person name="Kohler A."/>
            <person name="Ohm R.A."/>
            <person name="Kuo A."/>
            <person name="Krutzmann J."/>
            <person name="Morin E."/>
            <person name="Arend M."/>
            <person name="Barry K.W."/>
            <person name="Binder M."/>
            <person name="Choi C."/>
            <person name="Clum A."/>
            <person name="Copeland A."/>
            <person name="Grisel N."/>
            <person name="Haridas S."/>
            <person name="Kipfer T."/>
            <person name="LaButti K."/>
            <person name="Lindquist E."/>
            <person name="Lipzen A."/>
            <person name="Maire R."/>
            <person name="Meier B."/>
            <person name="Mihaltcheva S."/>
            <person name="Molinier V."/>
            <person name="Murat C."/>
            <person name="Poggeler S."/>
            <person name="Quandt C.A."/>
            <person name="Sperisen C."/>
            <person name="Tritt A."/>
            <person name="Tisserant E."/>
            <person name="Crous P.W."/>
            <person name="Henrissat B."/>
            <person name="Nehls U."/>
            <person name="Egli S."/>
            <person name="Spatafora J.W."/>
            <person name="Grigoriev I.V."/>
            <person name="Martin F.M."/>
        </authorList>
    </citation>
    <scope>NUCLEOTIDE SEQUENCE [LARGE SCALE GENOMIC DNA]</scope>
    <source>
        <strain evidence="1 2">1.58</strain>
    </source>
</reference>
<sequence>MDAFKYEPIDLKGPTFRLLRLFKGSESDIKCELFQAWLYSDNAISYKALLYTWGSTEMSKYIRINGRTLGVTKNLYSALQHLRS</sequence>
<dbReference type="Proteomes" id="UP000250078">
    <property type="component" value="Unassembled WGS sequence"/>
</dbReference>
<organism evidence="1 2">
    <name type="scientific">Cenococcum geophilum 1.58</name>
    <dbReference type="NCBI Taxonomy" id="794803"/>
    <lineage>
        <taxon>Eukaryota</taxon>
        <taxon>Fungi</taxon>
        <taxon>Dikarya</taxon>
        <taxon>Ascomycota</taxon>
        <taxon>Pezizomycotina</taxon>
        <taxon>Dothideomycetes</taxon>
        <taxon>Pleosporomycetidae</taxon>
        <taxon>Gloniales</taxon>
        <taxon>Gloniaceae</taxon>
        <taxon>Cenococcum</taxon>
    </lineage>
</organism>
<evidence type="ECO:0000313" key="1">
    <source>
        <dbReference type="EMBL" id="OCK87755.1"/>
    </source>
</evidence>
<evidence type="ECO:0000313" key="2">
    <source>
        <dbReference type="Proteomes" id="UP000250078"/>
    </source>
</evidence>